<feature type="compositionally biased region" description="Polar residues" evidence="3">
    <location>
        <begin position="71"/>
        <end position="85"/>
    </location>
</feature>
<feature type="region of interest" description="Disordered" evidence="3">
    <location>
        <begin position="1397"/>
        <end position="1438"/>
    </location>
</feature>
<evidence type="ECO:0008006" key="10">
    <source>
        <dbReference type="Google" id="ProtNLM"/>
    </source>
</evidence>
<name>A0A1V4DJR7_9ENTE</name>
<evidence type="ECO:0000313" key="8">
    <source>
        <dbReference type="EMBL" id="OPF88804.1"/>
    </source>
</evidence>
<feature type="domain" description="5'-Nucleotidase C-terminal" evidence="7">
    <location>
        <begin position="986"/>
        <end position="1136"/>
    </location>
</feature>
<dbReference type="InterPro" id="IPR008334">
    <property type="entry name" value="5'-Nucleotdase_C"/>
</dbReference>
<keyword evidence="4" id="KW-1133">Transmembrane helix</keyword>
<dbReference type="InterPro" id="IPR006179">
    <property type="entry name" value="5_nucleotidase/apyrase"/>
</dbReference>
<keyword evidence="4" id="KW-0472">Membrane</keyword>
<feature type="signal peptide" evidence="5">
    <location>
        <begin position="1"/>
        <end position="31"/>
    </location>
</feature>
<feature type="domain" description="5'-Nucleotidase C-terminal" evidence="7">
    <location>
        <begin position="440"/>
        <end position="615"/>
    </location>
</feature>
<comment type="caution">
    <text evidence="8">The sequence shown here is derived from an EMBL/GenBank/DDBJ whole genome shotgun (WGS) entry which is preliminary data.</text>
</comment>
<dbReference type="SUPFAM" id="SSF56300">
    <property type="entry name" value="Metallo-dependent phosphatases"/>
    <property type="match status" value="2"/>
</dbReference>
<dbReference type="PRINTS" id="PR01607">
    <property type="entry name" value="APYRASEFAMLY"/>
</dbReference>
<keyword evidence="9" id="KW-1185">Reference proteome</keyword>
<dbReference type="GO" id="GO:0008253">
    <property type="term" value="F:5'-nucleotidase activity"/>
    <property type="evidence" value="ECO:0007669"/>
    <property type="project" value="TreeGrafter"/>
</dbReference>
<feature type="compositionally biased region" description="Basic and acidic residues" evidence="3">
    <location>
        <begin position="86"/>
        <end position="99"/>
    </location>
</feature>
<dbReference type="Gene3D" id="3.60.21.10">
    <property type="match status" value="2"/>
</dbReference>
<dbReference type="GO" id="GO:0009166">
    <property type="term" value="P:nucleotide catabolic process"/>
    <property type="evidence" value="ECO:0007669"/>
    <property type="project" value="InterPro"/>
</dbReference>
<evidence type="ECO:0000256" key="1">
    <source>
        <dbReference type="ARBA" id="ARBA00022729"/>
    </source>
</evidence>
<dbReference type="GO" id="GO:0030288">
    <property type="term" value="C:outer membrane-bounded periplasmic space"/>
    <property type="evidence" value="ECO:0007669"/>
    <property type="project" value="TreeGrafter"/>
</dbReference>
<gene>
    <name evidence="8" type="ORF">BW731_11795</name>
</gene>
<feature type="domain" description="Calcineurin-like phosphoesterase" evidence="6">
    <location>
        <begin position="662"/>
        <end position="887"/>
    </location>
</feature>
<dbReference type="Pfam" id="PF00149">
    <property type="entry name" value="Metallophos"/>
    <property type="match status" value="2"/>
</dbReference>
<organism evidence="8 9">
    <name type="scientific">Vagococcus martis</name>
    <dbReference type="NCBI Taxonomy" id="1768210"/>
    <lineage>
        <taxon>Bacteria</taxon>
        <taxon>Bacillati</taxon>
        <taxon>Bacillota</taxon>
        <taxon>Bacilli</taxon>
        <taxon>Lactobacillales</taxon>
        <taxon>Enterococcaceae</taxon>
        <taxon>Vagococcus</taxon>
    </lineage>
</organism>
<dbReference type="InterPro" id="IPR036907">
    <property type="entry name" value="5'-Nucleotdase_C_sf"/>
</dbReference>
<accession>A0A1V4DJR7</accession>
<dbReference type="PANTHER" id="PTHR11575:SF24">
    <property type="entry name" value="5'-NUCLEOTIDASE"/>
    <property type="match status" value="1"/>
</dbReference>
<keyword evidence="1 5" id="KW-0732">Signal</keyword>
<sequence length="1469" mass="160388">MKKVQTLVNKLVTLTLVSSYLIGGVATVATAQESTVNSNTSEVVEKTETTTSSQESTIDSQKTTEGEKAPTDSQTLKQTQGSSERSVNKETKETPETKKTVPVQILGFNDFHGAINTTGSAYLDSKISNVGKAAFLSAELDQAEQQFKQTNKNGQSIRVQAGDLVGASPSNSALLQDEPTIKIMNRLNIKLGILGNHEFDEGLPEFNRIIEGQAPIKGSVQDTEIINNYAREKSNMQILSANVIDKKTQKSPFGYAPYAIETFGDVKVGFIGVVTDEIPNLVLAQHVKDYSFIDPAQAIVDNAKELRNQGVNAIVVIGHTGASGVDSSLGGETTEIITKMNQLDPENSVDAFFAGHSHTYANGVYKNVRVIQGTSQGKAFSNVLGDIDVETQDFVDTPKGEVLPVLTDKSTPTSTLTPNAEVQAIVADADKRISTLVNEVIGKTSDGKLISRDVNNANEQESALGNLITDGQLQIARETFKDDNIPIDFAITNNGGIRADLQVTDNGDITWGAAQAVQPFGNVMQVVSIKGADLIEALNQQFIQHYFLQVAGMAYTFTGEVSKNADGTNHDTRKIKDVTVISEKGDKTPLKADKTYNVVINDFLFGGGDGFSAFTKGTLIGALDPDTNIFVNYIKSQKTVSAKVEGRKKQAAASNEKEKNLTILGTTDVHGNIWNYSYEDNKEAGNGLAKVSTYANTVREEKGKDNVVLVDNGDIIQGTILTDDLYNVNPDLLKLEHPIIKAMNVIGYDSMTLGNHEFNFGQDVIKKLVKEATFPILSANTYIKKDGKHLVEPYTVVEKNGLKVAILGMTIPDIPLWDGPRVENLEFKGLEEEAKKQVKLIEEKEKPDVIIASIHAGLDNSRAESAAINVVKHVTEIDAFIVGHDHKTIATKIKDVNGVEKPVAGSKDTGSEMSRIELDMAYNDKTKKWEVKTSTVADVNLTKVEADNAVKEATKEAHEATAKYIQEEIGKASDNFLPEQQVPGIPEAQMGPTALISLINHVQLKATKADVAAASLFKADSQLNKGPITYSNIFDIYKYANTLVGVNITGKNLKEYMEDSAKYYNQYKDGDLTVSFGGSGDLDSKIRVYNYDMFAGVDYQIDVSKPVGKRIINPTINGKPIDDNKEYKLAVNNYRYGNLQKNGWVTKEPYVDTDPDTLRGLIASYIKEMKVITPKDELVTNWKIVGADGLTHFLRPVMIDAVKNGTLAIESTPNNRTPNINTITISDLIEKDLVGRVSVSTLEKTIQTAEKSTDKNLKEMTKKAKKVLAEATSLNSQLGSARDDNGQAQAIIDQYNKELEDAIKKADNGTQPEESKPEKPVIKLEINKLETILNTASKKDPARYDKQAWDQFAKLVKEANDLLEQVKKGQASSNITQKQIDEMTKRVTDQLAALEKHLVKDEPTTESTEESNGASSKGNTPYIGSQSKQTSTKNLPKTGEKKQTYHLVGLTLIMGVSTIVYIKKTKKAA</sequence>
<feature type="compositionally biased region" description="Polar residues" evidence="3">
    <location>
        <begin position="1410"/>
        <end position="1435"/>
    </location>
</feature>
<dbReference type="PANTHER" id="PTHR11575">
    <property type="entry name" value="5'-NUCLEOTIDASE-RELATED"/>
    <property type="match status" value="1"/>
</dbReference>
<protein>
    <recommendedName>
        <fullName evidence="10">Gram-positive cocci surface proteins LPxTG domain-containing protein</fullName>
    </recommendedName>
</protein>
<keyword evidence="2" id="KW-0175">Coiled coil</keyword>
<dbReference type="InterPro" id="IPR006146">
    <property type="entry name" value="5'-Nucleotdase_CS"/>
</dbReference>
<evidence type="ECO:0000256" key="4">
    <source>
        <dbReference type="SAM" id="Phobius"/>
    </source>
</evidence>
<dbReference type="Gene3D" id="3.90.780.10">
    <property type="entry name" value="5'-Nucleotidase, C-terminal domain"/>
    <property type="match status" value="2"/>
</dbReference>
<dbReference type="GO" id="GO:0046872">
    <property type="term" value="F:metal ion binding"/>
    <property type="evidence" value="ECO:0007669"/>
    <property type="project" value="InterPro"/>
</dbReference>
<dbReference type="InterPro" id="IPR029052">
    <property type="entry name" value="Metallo-depent_PP-like"/>
</dbReference>
<feature type="domain" description="Calcineurin-like phosphoesterase" evidence="6">
    <location>
        <begin position="105"/>
        <end position="360"/>
    </location>
</feature>
<dbReference type="RefSeq" id="WP_079348404.1">
    <property type="nucleotide sequence ID" value="NZ_MVAB01000001.1"/>
</dbReference>
<feature type="chain" id="PRO_5012867028" description="Gram-positive cocci surface proteins LPxTG domain-containing protein" evidence="5">
    <location>
        <begin position="32"/>
        <end position="1469"/>
    </location>
</feature>
<evidence type="ECO:0000256" key="3">
    <source>
        <dbReference type="SAM" id="MobiDB-lite"/>
    </source>
</evidence>
<dbReference type="Pfam" id="PF02872">
    <property type="entry name" value="5_nucleotid_C"/>
    <property type="match status" value="2"/>
</dbReference>
<keyword evidence="4" id="KW-0812">Transmembrane</keyword>
<evidence type="ECO:0000256" key="2">
    <source>
        <dbReference type="SAM" id="Coils"/>
    </source>
</evidence>
<proteinExistence type="predicted"/>
<dbReference type="GO" id="GO:0000166">
    <property type="term" value="F:nucleotide binding"/>
    <property type="evidence" value="ECO:0007669"/>
    <property type="project" value="InterPro"/>
</dbReference>
<dbReference type="EMBL" id="MVAB01000001">
    <property type="protein sequence ID" value="OPF88804.1"/>
    <property type="molecule type" value="Genomic_DNA"/>
</dbReference>
<dbReference type="SUPFAM" id="SSF55816">
    <property type="entry name" value="5'-nucleotidase (syn. UDP-sugar hydrolase), C-terminal domain"/>
    <property type="match status" value="2"/>
</dbReference>
<feature type="region of interest" description="Disordered" evidence="3">
    <location>
        <begin position="33"/>
        <end position="100"/>
    </location>
</feature>
<dbReference type="InterPro" id="IPR004843">
    <property type="entry name" value="Calcineurin-like_PHP"/>
</dbReference>
<evidence type="ECO:0000259" key="7">
    <source>
        <dbReference type="Pfam" id="PF02872"/>
    </source>
</evidence>
<feature type="transmembrane region" description="Helical" evidence="4">
    <location>
        <begin position="1444"/>
        <end position="1462"/>
    </location>
</feature>
<dbReference type="PROSITE" id="PS00786">
    <property type="entry name" value="5_NUCLEOTIDASE_2"/>
    <property type="match status" value="1"/>
</dbReference>
<feature type="coiled-coil region" evidence="2">
    <location>
        <begin position="1257"/>
        <end position="1305"/>
    </location>
</feature>
<dbReference type="GO" id="GO:0008768">
    <property type="term" value="F:UDP-sugar diphosphatase activity"/>
    <property type="evidence" value="ECO:0007669"/>
    <property type="project" value="TreeGrafter"/>
</dbReference>
<evidence type="ECO:0000313" key="9">
    <source>
        <dbReference type="Proteomes" id="UP000189970"/>
    </source>
</evidence>
<reference evidence="8 9" key="1">
    <citation type="submission" date="2017-02" db="EMBL/GenBank/DDBJ databases">
        <title>Vagococcus cremeus sp. nov., isolated from the small intestine of a marten, Martes flavigula.</title>
        <authorList>
            <person name="Tak E.J."/>
            <person name="Bae J.-W."/>
        </authorList>
    </citation>
    <scope>NUCLEOTIDE SEQUENCE [LARGE SCALE GENOMIC DNA]</scope>
    <source>
        <strain evidence="8 9">D7T301</strain>
    </source>
</reference>
<dbReference type="Proteomes" id="UP000189970">
    <property type="component" value="Unassembled WGS sequence"/>
</dbReference>
<evidence type="ECO:0000259" key="6">
    <source>
        <dbReference type="Pfam" id="PF00149"/>
    </source>
</evidence>
<evidence type="ECO:0000256" key="5">
    <source>
        <dbReference type="SAM" id="SignalP"/>
    </source>
</evidence>